<evidence type="ECO:0000256" key="1">
    <source>
        <dbReference type="SAM" id="Phobius"/>
    </source>
</evidence>
<feature type="transmembrane region" description="Helical" evidence="1">
    <location>
        <begin position="391"/>
        <end position="409"/>
    </location>
</feature>
<dbReference type="EMBL" id="JAUSTY010000006">
    <property type="protein sequence ID" value="MDQ0166023.1"/>
    <property type="molecule type" value="Genomic_DNA"/>
</dbReference>
<keyword evidence="1" id="KW-1133">Transmembrane helix</keyword>
<feature type="transmembrane region" description="Helical" evidence="1">
    <location>
        <begin position="367"/>
        <end position="385"/>
    </location>
</feature>
<feature type="transmembrane region" description="Helical" evidence="1">
    <location>
        <begin position="152"/>
        <end position="174"/>
    </location>
</feature>
<feature type="transmembrane region" description="Helical" evidence="1">
    <location>
        <begin position="433"/>
        <end position="456"/>
    </location>
</feature>
<keyword evidence="3" id="KW-1185">Reference proteome</keyword>
<reference evidence="2 3" key="1">
    <citation type="submission" date="2023-07" db="EMBL/GenBank/DDBJ databases">
        <title>Genomic Encyclopedia of Type Strains, Phase IV (KMG-IV): sequencing the most valuable type-strain genomes for metagenomic binning, comparative biology and taxonomic classification.</title>
        <authorList>
            <person name="Goeker M."/>
        </authorList>
    </citation>
    <scope>NUCLEOTIDE SEQUENCE [LARGE SCALE GENOMIC DNA]</scope>
    <source>
        <strain evidence="2 3">DSM 12751</strain>
    </source>
</reference>
<keyword evidence="1" id="KW-0472">Membrane</keyword>
<dbReference type="RefSeq" id="WP_307393898.1">
    <property type="nucleotide sequence ID" value="NZ_BAAADK010000032.1"/>
</dbReference>
<evidence type="ECO:0000313" key="3">
    <source>
        <dbReference type="Proteomes" id="UP001235840"/>
    </source>
</evidence>
<feature type="transmembrane region" description="Helical" evidence="1">
    <location>
        <begin position="462"/>
        <end position="483"/>
    </location>
</feature>
<organism evidence="2 3">
    <name type="scientific">Caldalkalibacillus horti</name>
    <dbReference type="NCBI Taxonomy" id="77523"/>
    <lineage>
        <taxon>Bacteria</taxon>
        <taxon>Bacillati</taxon>
        <taxon>Bacillota</taxon>
        <taxon>Bacilli</taxon>
        <taxon>Bacillales</taxon>
        <taxon>Bacillaceae</taxon>
        <taxon>Caldalkalibacillus</taxon>
    </lineage>
</organism>
<accession>A0ABT9VYG5</accession>
<protein>
    <submittedName>
        <fullName evidence="2">MFS family permease</fullName>
    </submittedName>
</protein>
<feature type="transmembrane region" description="Helical" evidence="1">
    <location>
        <begin position="116"/>
        <end position="140"/>
    </location>
</feature>
<keyword evidence="1" id="KW-0812">Transmembrane</keyword>
<sequence length="546" mass="62097">MIGQGLSTLWHVFRADFLERIRGYGFMITIFASMLVAFVFIPPNDAKYAVVVLNDYRGVYNSAWIGSTVSMSLMTMLSLFGFYLVKSAIERDRYTRVGEMITITPLSKVRYMLGKYLSNVMVLLLIVFFIYTLAVVMQLIRFESTSIQFLHYFYPAMVMVVPLILLVAALALLFESVPFLRGGLGNIIYFFLWIALLNTAAFPTFSLFNQAISFSSPMGTEVFYSSMIDRFTSLYPNVPVSTADGILSVEQPLQTFEWSGVAWTAEIVFGRFIWAFLALVVLFAAVWLFKGFDKERIRKEDGAKKSFFNRNQQVKESISIGNGQLSERVTLFINKGVSAPLSEVRTQFSFLSLLWLEFKLLIKGQRWWWYIIALVLIVLPIFVELELGKSILGPLAWTWPILLWSKMGYRELEHRTRDMVFTSPNILWRQLPVSWLAGFILALVAGLGLATKYLIVGDINGLFTWFIGALFIPSLALALGVWFRTNKAFEIVYLILIYVGVLNGVHAFDFMGVTGEATMGTAFIYLGLSIFLLFVSVIGRREQLQR</sequence>
<comment type="caution">
    <text evidence="2">The sequence shown here is derived from an EMBL/GenBank/DDBJ whole genome shotgun (WGS) entry which is preliminary data.</text>
</comment>
<feature type="transmembrane region" description="Helical" evidence="1">
    <location>
        <begin position="62"/>
        <end position="85"/>
    </location>
</feature>
<feature type="transmembrane region" description="Helical" evidence="1">
    <location>
        <begin position="268"/>
        <end position="289"/>
    </location>
</feature>
<proteinExistence type="predicted"/>
<evidence type="ECO:0000313" key="2">
    <source>
        <dbReference type="EMBL" id="MDQ0166023.1"/>
    </source>
</evidence>
<feature type="transmembrane region" description="Helical" evidence="1">
    <location>
        <begin position="490"/>
        <end position="508"/>
    </location>
</feature>
<name>A0ABT9VYG5_9BACI</name>
<feature type="transmembrane region" description="Helical" evidence="1">
    <location>
        <begin position="186"/>
        <end position="208"/>
    </location>
</feature>
<feature type="transmembrane region" description="Helical" evidence="1">
    <location>
        <begin position="21"/>
        <end position="42"/>
    </location>
</feature>
<gene>
    <name evidence="2" type="ORF">J2S11_001924</name>
</gene>
<feature type="transmembrane region" description="Helical" evidence="1">
    <location>
        <begin position="520"/>
        <end position="539"/>
    </location>
</feature>
<dbReference type="Proteomes" id="UP001235840">
    <property type="component" value="Unassembled WGS sequence"/>
</dbReference>